<name>F0RQ61_DEIPM</name>
<gene>
    <name evidence="1" type="ordered locus">Deipr_2295</name>
</gene>
<dbReference type="Proteomes" id="UP000007718">
    <property type="component" value="Plasmid pDEIPR02"/>
</dbReference>
<dbReference type="KEGG" id="dpt:Deipr_2295"/>
<keyword evidence="2" id="KW-1185">Reference proteome</keyword>
<dbReference type="EMBL" id="CP002538">
    <property type="protein sequence ID" value="ADY27420.1"/>
    <property type="molecule type" value="Genomic_DNA"/>
</dbReference>
<evidence type="ECO:0000313" key="2">
    <source>
        <dbReference type="Proteomes" id="UP000007718"/>
    </source>
</evidence>
<reference evidence="1 2" key="2">
    <citation type="journal article" date="2012" name="Stand. Genomic Sci.">
        <title>Complete genome sequence of the orange-red pigmented, radioresistant Deinococcus proteolyticus type strain (MRP(T)).</title>
        <authorList>
            <person name="Copeland A."/>
            <person name="Zeytun A."/>
            <person name="Yassawong M."/>
            <person name="Nolan M."/>
            <person name="Lucas S."/>
            <person name="Hammon N."/>
            <person name="Deshpande S."/>
            <person name="Cheng J.F."/>
            <person name="Han C."/>
            <person name="Tapia R."/>
            <person name="Goodwin L.A."/>
            <person name="Pitluck S."/>
            <person name="Mavromatis K."/>
            <person name="Liolios K."/>
            <person name="Pagani I."/>
            <person name="Ivanova N."/>
            <person name="Mikhailova N."/>
            <person name="Pati A."/>
            <person name="Chen A."/>
            <person name="Palaniappan K."/>
            <person name="Land M."/>
            <person name="Hauser L."/>
            <person name="Jeffries C.D."/>
            <person name="Brambilla E.M."/>
            <person name="Rohde M."/>
            <person name="Sikorski J."/>
            <person name="Pukall R."/>
            <person name="Goker M."/>
            <person name="Detter J.C."/>
            <person name="Woyke T."/>
            <person name="Bristow J."/>
            <person name="Eisen J.A."/>
            <person name="Markowitz V."/>
            <person name="Hugenholtz P."/>
            <person name="Kyrpides N.C."/>
            <person name="Klenk H.P."/>
            <person name="Lapidus A."/>
        </authorList>
    </citation>
    <scope>NUCLEOTIDE SEQUENCE [LARGE SCALE GENOMIC DNA]</scope>
    <source>
        <strain evidence="2">ATCC 35074 / DSM 20540 / JCM 6276 / NBRC 101906 / NCIMB 13154 / VKM Ac-1939 / CCM 2703 / MRP</strain>
        <plasmid evidence="2">Plasmid pDEIPR02</plasmid>
    </source>
</reference>
<dbReference type="AlphaFoldDB" id="F0RQ61"/>
<keyword evidence="1" id="KW-0614">Plasmid</keyword>
<dbReference type="HOGENOM" id="CLU_3024631_0_0_0"/>
<dbReference type="RefSeq" id="WP_013615774.1">
    <property type="nucleotide sequence ID" value="NC_015162.1"/>
</dbReference>
<geneLocation type="plasmid" evidence="1 2">
    <name>pDEIPR02</name>
</geneLocation>
<accession>F0RQ61</accession>
<organism evidence="1 2">
    <name type="scientific">Deinococcus proteolyticus (strain ATCC 35074 / DSM 20540 / JCM 6276 / NBRC 101906 / NCIMB 13154 / VKM Ac-1939 / CCM 2703 / MRP)</name>
    <dbReference type="NCBI Taxonomy" id="693977"/>
    <lineage>
        <taxon>Bacteria</taxon>
        <taxon>Thermotogati</taxon>
        <taxon>Deinococcota</taxon>
        <taxon>Deinococci</taxon>
        <taxon>Deinococcales</taxon>
        <taxon>Deinococcaceae</taxon>
        <taxon>Deinococcus</taxon>
    </lineage>
</organism>
<sequence>MNEERQRIRKWIAEIEQRIQAAEVGSAERQWAGDDLARAYGELEECDRRRQANDT</sequence>
<proteinExistence type="predicted"/>
<reference evidence="2" key="1">
    <citation type="submission" date="2011-02" db="EMBL/GenBank/DDBJ databases">
        <title>The complete sequence of plasmid2 of Deinococcus proteolyticus DSM 20540.</title>
        <authorList>
            <consortium name="US DOE Joint Genome Institute (JGI-PGF)"/>
            <person name="Lucas S."/>
            <person name="Copeland A."/>
            <person name="Lapidus A."/>
            <person name="Bruce D."/>
            <person name="Goodwin L."/>
            <person name="Pitluck S."/>
            <person name="Kyrpides N."/>
            <person name="Mavromatis K."/>
            <person name="Pagani I."/>
            <person name="Ivanova N."/>
            <person name="Ovchinnikova G."/>
            <person name="Zeytun A."/>
            <person name="Detter J.C."/>
            <person name="Han C."/>
            <person name="Land M."/>
            <person name="Hauser L."/>
            <person name="Markowitz V."/>
            <person name="Cheng J.-F."/>
            <person name="Hugenholtz P."/>
            <person name="Woyke T."/>
            <person name="Wu D."/>
            <person name="Pukall R."/>
            <person name="Steenblock K."/>
            <person name="Brambilla E."/>
            <person name="Klenk H.-P."/>
            <person name="Eisen J.A."/>
        </authorList>
    </citation>
    <scope>NUCLEOTIDE SEQUENCE [LARGE SCALE GENOMIC DNA]</scope>
    <source>
        <strain evidence="2">ATCC 35074 / DSM 20540 / JCM 6276 / NBRC 101906 / NCIMB 13154 / VKM Ac-1939 / CCM 2703 / MRP</strain>
        <plasmid evidence="2">Plasmid pDEIPR02</plasmid>
    </source>
</reference>
<protein>
    <submittedName>
        <fullName evidence="1">Uncharacterized protein</fullName>
    </submittedName>
</protein>
<evidence type="ECO:0000313" key="1">
    <source>
        <dbReference type="EMBL" id="ADY27420.1"/>
    </source>
</evidence>